<dbReference type="PANTHER" id="PTHR39966:SF3">
    <property type="entry name" value="DUF438 DOMAIN-CONTAINING PROTEIN"/>
    <property type="match status" value="1"/>
</dbReference>
<accession>A0A4V5TLM5</accession>
<dbReference type="InterPro" id="IPR012312">
    <property type="entry name" value="Hemerythrin-like"/>
</dbReference>
<name>A0A4V5TLM5_9BACT</name>
<dbReference type="PANTHER" id="PTHR39966">
    <property type="entry name" value="BLL2471 PROTEIN-RELATED"/>
    <property type="match status" value="1"/>
</dbReference>
<evidence type="ECO:0000313" key="3">
    <source>
        <dbReference type="Proteomes" id="UP000309561"/>
    </source>
</evidence>
<dbReference type="GO" id="GO:0005886">
    <property type="term" value="C:plasma membrane"/>
    <property type="evidence" value="ECO:0007669"/>
    <property type="project" value="TreeGrafter"/>
</dbReference>
<dbReference type="RefSeq" id="WP_137015284.1">
    <property type="nucleotide sequence ID" value="NZ_SZPX01000009.1"/>
</dbReference>
<dbReference type="EMBL" id="SZPX01000009">
    <property type="protein sequence ID" value="TKI68243.1"/>
    <property type="molecule type" value="Genomic_DNA"/>
</dbReference>
<keyword evidence="3" id="KW-1185">Reference proteome</keyword>
<evidence type="ECO:0000313" key="2">
    <source>
        <dbReference type="EMBL" id="TKI68243.1"/>
    </source>
</evidence>
<dbReference type="Proteomes" id="UP000309561">
    <property type="component" value="Unassembled WGS sequence"/>
</dbReference>
<protein>
    <submittedName>
        <fullName evidence="2">Hemerythrin domain-containing protein</fullName>
    </submittedName>
</protein>
<dbReference type="AlphaFoldDB" id="A0A4V5TLM5"/>
<evidence type="ECO:0000259" key="1">
    <source>
        <dbReference type="Pfam" id="PF01814"/>
    </source>
</evidence>
<proteinExistence type="predicted"/>
<dbReference type="Pfam" id="PF01814">
    <property type="entry name" value="Hemerythrin"/>
    <property type="match status" value="1"/>
</dbReference>
<reference evidence="2 3" key="1">
    <citation type="submission" date="2019-04" db="EMBL/GenBank/DDBJ databases">
        <title>Sulfurimonas crateris sp. nov. a facultative anaerobic sulfur-oxidizing chemolithautotrophic bacterium isolated from a terrestrial mud vulcano.</title>
        <authorList>
            <person name="Ratnikova N.M."/>
            <person name="Slobodkin A.I."/>
            <person name="Merkel A.Y."/>
            <person name="Novikov A."/>
            <person name="Bonch-Osmolovskaya E.A."/>
            <person name="Slobodkina G.B."/>
        </authorList>
    </citation>
    <scope>NUCLEOTIDE SEQUENCE [LARGE SCALE GENOMIC DNA]</scope>
    <source>
        <strain evidence="2 3">SN118</strain>
    </source>
</reference>
<organism evidence="2 3">
    <name type="scientific">Sulfurimonas crateris</name>
    <dbReference type="NCBI Taxonomy" id="2574727"/>
    <lineage>
        <taxon>Bacteria</taxon>
        <taxon>Pseudomonadati</taxon>
        <taxon>Campylobacterota</taxon>
        <taxon>Epsilonproteobacteria</taxon>
        <taxon>Campylobacterales</taxon>
        <taxon>Sulfurimonadaceae</taxon>
        <taxon>Sulfurimonas</taxon>
    </lineage>
</organism>
<dbReference type="OrthoDB" id="9792554at2"/>
<sequence length="147" mass="17045">MSSIKEYLSRDHGRCDELFAAMEDAAAKSIEGAKAAYDEFAGETERHFQMEERVMFLEFEQKTGMTQGPTAMMRHEHTQMRNLISDMGKAIEAKDKDKFFGSSETLMILMQQHNMKEEQMLYTMAQQHLSAESERIVDMMRSMIVEQ</sequence>
<comment type="caution">
    <text evidence="2">The sequence shown here is derived from an EMBL/GenBank/DDBJ whole genome shotgun (WGS) entry which is preliminary data.</text>
</comment>
<feature type="domain" description="Hemerythrin-like" evidence="1">
    <location>
        <begin position="6"/>
        <end position="125"/>
    </location>
</feature>
<gene>
    <name evidence="2" type="ORF">FCU45_11080</name>
</gene>
<dbReference type="Gene3D" id="1.20.120.520">
    <property type="entry name" value="nmb1532 protein domain like"/>
    <property type="match status" value="1"/>
</dbReference>